<dbReference type="GO" id="GO:0004497">
    <property type="term" value="F:monooxygenase activity"/>
    <property type="evidence" value="ECO:0007669"/>
    <property type="project" value="UniProtKB-ARBA"/>
</dbReference>
<dbReference type="InterPro" id="IPR036922">
    <property type="entry name" value="Rieske_2Fe-2S_sf"/>
</dbReference>
<evidence type="ECO:0000259" key="5">
    <source>
        <dbReference type="PROSITE" id="PS51296"/>
    </source>
</evidence>
<keyword evidence="1" id="KW-0001">2Fe-2S</keyword>
<reference evidence="7" key="1">
    <citation type="submission" date="2017-08" db="EMBL/GenBank/DDBJ databases">
        <title>Draft Genome Sequence of Kocuria varians 80.</title>
        <authorList>
            <person name="Minaev M."/>
            <person name="Kurbakov K.A."/>
            <person name="Solodovnikova G.I."/>
            <person name="Kuznetsova O.A."/>
            <person name="Lisitsyn A.B."/>
        </authorList>
    </citation>
    <scope>NUCLEOTIDE SEQUENCE [LARGE SCALE GENOMIC DNA]</scope>
    <source>
        <strain evidence="7">80</strain>
    </source>
</reference>
<evidence type="ECO:0000256" key="3">
    <source>
        <dbReference type="ARBA" id="ARBA00023004"/>
    </source>
</evidence>
<dbReference type="RefSeq" id="WP_055086487.1">
    <property type="nucleotide sequence ID" value="NZ_CP059343.1"/>
</dbReference>
<organism evidence="6 7">
    <name type="scientific">Kocuria varians</name>
    <name type="common">Micrococcus varians</name>
    <dbReference type="NCBI Taxonomy" id="1272"/>
    <lineage>
        <taxon>Bacteria</taxon>
        <taxon>Bacillati</taxon>
        <taxon>Actinomycetota</taxon>
        <taxon>Actinomycetes</taxon>
        <taxon>Micrococcales</taxon>
        <taxon>Micrococcaceae</taxon>
        <taxon>Kocuria</taxon>
    </lineage>
</organism>
<keyword evidence="6" id="KW-0560">Oxidoreductase</keyword>
<keyword evidence="7" id="KW-1185">Reference proteome</keyword>
<evidence type="ECO:0000313" key="7">
    <source>
        <dbReference type="Proteomes" id="UP000216825"/>
    </source>
</evidence>
<dbReference type="GO" id="GO:0046872">
    <property type="term" value="F:metal ion binding"/>
    <property type="evidence" value="ECO:0007669"/>
    <property type="project" value="UniProtKB-KW"/>
</dbReference>
<keyword evidence="2" id="KW-0479">Metal-binding</keyword>
<evidence type="ECO:0000313" key="6">
    <source>
        <dbReference type="EMBL" id="QMS55725.1"/>
    </source>
</evidence>
<dbReference type="Gene3D" id="2.102.10.10">
    <property type="entry name" value="Rieske [2Fe-2S] iron-sulphur domain"/>
    <property type="match status" value="1"/>
</dbReference>
<evidence type="ECO:0000256" key="4">
    <source>
        <dbReference type="ARBA" id="ARBA00023014"/>
    </source>
</evidence>
<protein>
    <submittedName>
        <fullName evidence="6">Anthranilate 1,2-dioxygenase large subunit</fullName>
        <ecNumber evidence="6">1.14.12.1</ecNumber>
    </submittedName>
</protein>
<dbReference type="GO" id="GO:0018618">
    <property type="term" value="F:anthranilate 1,2-dioxygenase (deaminating, decarboxylating) activity"/>
    <property type="evidence" value="ECO:0007669"/>
    <property type="project" value="UniProtKB-EC"/>
</dbReference>
<feature type="domain" description="Rieske" evidence="5">
    <location>
        <begin position="9"/>
        <end position="117"/>
    </location>
</feature>
<keyword evidence="6" id="KW-0223">Dioxygenase</keyword>
<dbReference type="InterPro" id="IPR017941">
    <property type="entry name" value="Rieske_2Fe-2S"/>
</dbReference>
<dbReference type="AlphaFoldDB" id="A0A7D7KXI5"/>
<name>A0A7D7KXI5_KOCVA</name>
<evidence type="ECO:0000256" key="2">
    <source>
        <dbReference type="ARBA" id="ARBA00022723"/>
    </source>
</evidence>
<keyword evidence="4" id="KW-0411">Iron-sulfur</keyword>
<reference evidence="6 7" key="2">
    <citation type="submission" date="2020-07" db="EMBL/GenBank/DDBJ databases">
        <title>Genome of starter culture bacteria Kocuria salsicia reveals its technological properties and safety for usage in meat industry.</title>
        <authorList>
            <person name="Michael M."/>
            <person name="Konstantin K."/>
            <person name="Evgenii K."/>
            <person name="Galina S."/>
            <person name="Oksana K."/>
            <person name="Andrei L."/>
        </authorList>
    </citation>
    <scope>NUCLEOTIDE SEQUENCE [LARGE SCALE GENOMIC DNA]</scope>
    <source>
        <strain evidence="6 7">80</strain>
    </source>
</reference>
<dbReference type="EMBL" id="CP059343">
    <property type="protein sequence ID" value="QMS55725.1"/>
    <property type="molecule type" value="Genomic_DNA"/>
</dbReference>
<dbReference type="Proteomes" id="UP000216825">
    <property type="component" value="Chromosome"/>
</dbReference>
<dbReference type="EC" id="1.14.12.1" evidence="6"/>
<evidence type="ECO:0000256" key="1">
    <source>
        <dbReference type="ARBA" id="ARBA00022714"/>
    </source>
</evidence>
<proteinExistence type="predicted"/>
<dbReference type="Pfam" id="PF00355">
    <property type="entry name" value="Rieske"/>
    <property type="match status" value="1"/>
</dbReference>
<dbReference type="PROSITE" id="PS51296">
    <property type="entry name" value="RIESKE"/>
    <property type="match status" value="1"/>
</dbReference>
<gene>
    <name evidence="6" type="primary">antA</name>
    <name evidence="6" type="ORF">CIB50_0000417</name>
</gene>
<accession>A0A7D7KXI5</accession>
<dbReference type="GO" id="GO:0051537">
    <property type="term" value="F:2 iron, 2 sulfur cluster binding"/>
    <property type="evidence" value="ECO:0007669"/>
    <property type="project" value="UniProtKB-KW"/>
</dbReference>
<dbReference type="SUPFAM" id="SSF50022">
    <property type="entry name" value="ISP domain"/>
    <property type="match status" value="1"/>
</dbReference>
<dbReference type="KEGG" id="kvr:CIB50_0000417"/>
<sequence length="119" mass="12462">MSWHEVPDAAAVARALAEPLSAVPVRVAGRALVLTRDGAGRLHALANECPHQGATVCRSPSSGADHLECPNHFWVFDLAGTFGGSRLALDAGRTAPPDPAKNLAEHPCREVAGVVEVRL</sequence>
<keyword evidence="3" id="KW-0408">Iron</keyword>